<sequence>MTPGLRGATVLVTRPAGQAEALCRLITQADGRALRFPTIEIQPAGVDDATLENALACDWLIFTSSNAVDFALRAFGGKMAESPAVKFAAVGQATAAALRNAGLQVACVPETDFSSEGLLAQAAMQQVAGRR</sequence>
<dbReference type="CDD" id="cd06578">
    <property type="entry name" value="HemD"/>
    <property type="match status" value="1"/>
</dbReference>
<dbReference type="InterPro" id="IPR039793">
    <property type="entry name" value="UROS/Hem4"/>
</dbReference>
<dbReference type="InterPro" id="IPR003754">
    <property type="entry name" value="4pyrrol_synth_uPrphyn_synth"/>
</dbReference>
<dbReference type="Pfam" id="PF02602">
    <property type="entry name" value="HEM4"/>
    <property type="match status" value="1"/>
</dbReference>
<dbReference type="InterPro" id="IPR036108">
    <property type="entry name" value="4pyrrol_syn_uPrphyn_synt_sf"/>
</dbReference>
<dbReference type="EC" id="4.2.1.75" evidence="3 9"/>
<comment type="caution">
    <text evidence="11">The sequence shown here is derived from an EMBL/GenBank/DDBJ whole genome shotgun (WGS) entry which is preliminary data.</text>
</comment>
<evidence type="ECO:0000256" key="8">
    <source>
        <dbReference type="ARBA" id="ARBA00048617"/>
    </source>
</evidence>
<keyword evidence="12" id="KW-1185">Reference proteome</keyword>
<comment type="function">
    <text evidence="6 9">Catalyzes cyclization of the linear tetrapyrrole, hydroxymethylbilane, to the macrocyclic uroporphyrinogen III.</text>
</comment>
<evidence type="ECO:0000256" key="5">
    <source>
        <dbReference type="ARBA" id="ARBA00023244"/>
    </source>
</evidence>
<feature type="domain" description="Tetrapyrrole biosynthesis uroporphyrinogen III synthase" evidence="10">
    <location>
        <begin position="23"/>
        <end position="123"/>
    </location>
</feature>
<evidence type="ECO:0000256" key="7">
    <source>
        <dbReference type="ARBA" id="ARBA00040167"/>
    </source>
</evidence>
<accession>A0ABT1U722</accession>
<dbReference type="PANTHER" id="PTHR38042:SF1">
    <property type="entry name" value="UROPORPHYRINOGEN-III SYNTHASE, CHLOROPLASTIC"/>
    <property type="match status" value="1"/>
</dbReference>
<evidence type="ECO:0000313" key="12">
    <source>
        <dbReference type="Proteomes" id="UP001524586"/>
    </source>
</evidence>
<evidence type="ECO:0000256" key="2">
    <source>
        <dbReference type="ARBA" id="ARBA00008133"/>
    </source>
</evidence>
<gene>
    <name evidence="11" type="ORF">NP596_14440</name>
</gene>
<keyword evidence="4 9" id="KW-0456">Lyase</keyword>
<proteinExistence type="inferred from homology"/>
<organism evidence="11 12">
    <name type="scientific">Methylomonas rivi</name>
    <dbReference type="NCBI Taxonomy" id="2952226"/>
    <lineage>
        <taxon>Bacteria</taxon>
        <taxon>Pseudomonadati</taxon>
        <taxon>Pseudomonadota</taxon>
        <taxon>Gammaproteobacteria</taxon>
        <taxon>Methylococcales</taxon>
        <taxon>Methylococcaceae</taxon>
        <taxon>Methylomonas</taxon>
    </lineage>
</organism>
<comment type="pathway">
    <text evidence="1 9">Porphyrin-containing compound metabolism; protoporphyrin-IX biosynthesis; coproporphyrinogen-III from 5-aminolevulinate: step 3/4.</text>
</comment>
<evidence type="ECO:0000256" key="6">
    <source>
        <dbReference type="ARBA" id="ARBA00037589"/>
    </source>
</evidence>
<comment type="catalytic activity">
    <reaction evidence="8 9">
        <text>hydroxymethylbilane = uroporphyrinogen III + H2O</text>
        <dbReference type="Rhea" id="RHEA:18965"/>
        <dbReference type="ChEBI" id="CHEBI:15377"/>
        <dbReference type="ChEBI" id="CHEBI:57308"/>
        <dbReference type="ChEBI" id="CHEBI:57845"/>
        <dbReference type="EC" id="4.2.1.75"/>
    </reaction>
</comment>
<reference evidence="11 12" key="1">
    <citation type="submission" date="2022-07" db="EMBL/GenBank/DDBJ databases">
        <title>Methylomonas rivi sp. nov., Methylomonas rosea sp. nov., Methylomonas aureus sp. nov. and Methylomonas subterranea sp. nov., four novel methanotrophs isolated from a freshwater creek and the deep terrestrial subsurface.</title>
        <authorList>
            <person name="Abin C."/>
            <person name="Sankaranarayanan K."/>
            <person name="Garner C."/>
            <person name="Sindelar R."/>
            <person name="Kotary K."/>
            <person name="Garner R."/>
            <person name="Barclay S."/>
            <person name="Lawson P."/>
            <person name="Krumholz L."/>
        </authorList>
    </citation>
    <scope>NUCLEOTIDE SEQUENCE [LARGE SCALE GENOMIC DNA]</scope>
    <source>
        <strain evidence="11 12">WSC-6</strain>
    </source>
</reference>
<comment type="similarity">
    <text evidence="2 9">Belongs to the uroporphyrinogen-III synthase family.</text>
</comment>
<evidence type="ECO:0000256" key="4">
    <source>
        <dbReference type="ARBA" id="ARBA00023239"/>
    </source>
</evidence>
<dbReference type="Gene3D" id="3.40.50.10090">
    <property type="match status" value="2"/>
</dbReference>
<feature type="non-terminal residue" evidence="11">
    <location>
        <position position="131"/>
    </location>
</feature>
<dbReference type="RefSeq" id="WP_256616090.1">
    <property type="nucleotide sequence ID" value="NZ_JANIBK010000087.1"/>
</dbReference>
<dbReference type="Proteomes" id="UP001524586">
    <property type="component" value="Unassembled WGS sequence"/>
</dbReference>
<keyword evidence="5 9" id="KW-0627">Porphyrin biosynthesis</keyword>
<evidence type="ECO:0000256" key="9">
    <source>
        <dbReference type="RuleBase" id="RU366031"/>
    </source>
</evidence>
<dbReference type="EMBL" id="JANIBK010000087">
    <property type="protein sequence ID" value="MCQ8129659.1"/>
    <property type="molecule type" value="Genomic_DNA"/>
</dbReference>
<evidence type="ECO:0000259" key="10">
    <source>
        <dbReference type="Pfam" id="PF02602"/>
    </source>
</evidence>
<dbReference type="PANTHER" id="PTHR38042">
    <property type="entry name" value="UROPORPHYRINOGEN-III SYNTHASE, CHLOROPLASTIC"/>
    <property type="match status" value="1"/>
</dbReference>
<dbReference type="SUPFAM" id="SSF69618">
    <property type="entry name" value="HemD-like"/>
    <property type="match status" value="1"/>
</dbReference>
<name>A0ABT1U722_9GAMM</name>
<evidence type="ECO:0000256" key="1">
    <source>
        <dbReference type="ARBA" id="ARBA00004772"/>
    </source>
</evidence>
<evidence type="ECO:0000313" key="11">
    <source>
        <dbReference type="EMBL" id="MCQ8129659.1"/>
    </source>
</evidence>
<evidence type="ECO:0000256" key="3">
    <source>
        <dbReference type="ARBA" id="ARBA00013109"/>
    </source>
</evidence>
<protein>
    <recommendedName>
        <fullName evidence="7 9">Uroporphyrinogen-III synthase</fullName>
        <ecNumber evidence="3 9">4.2.1.75</ecNumber>
    </recommendedName>
</protein>